<comment type="similarity">
    <text evidence="3">Belongs to the glycosyl hydrolase 5 (cellulase A) family.</text>
</comment>
<protein>
    <submittedName>
        <fullName evidence="6">Cellulase family glycosylhydrolase</fullName>
    </submittedName>
</protein>
<dbReference type="SUPFAM" id="SSF51445">
    <property type="entry name" value="(Trans)glycosidases"/>
    <property type="match status" value="1"/>
</dbReference>
<dbReference type="PANTHER" id="PTHR31308:SF5">
    <property type="entry name" value="ERGOSTERYL-BETA-GLUCOSIDASE"/>
    <property type="match status" value="1"/>
</dbReference>
<evidence type="ECO:0000256" key="4">
    <source>
        <dbReference type="SAM" id="SignalP"/>
    </source>
</evidence>
<dbReference type="InterPro" id="IPR001547">
    <property type="entry name" value="Glyco_hydro_5"/>
</dbReference>
<evidence type="ECO:0000256" key="2">
    <source>
        <dbReference type="ARBA" id="ARBA00023295"/>
    </source>
</evidence>
<feature type="signal peptide" evidence="4">
    <location>
        <begin position="1"/>
        <end position="23"/>
    </location>
</feature>
<keyword evidence="7" id="KW-1185">Reference proteome</keyword>
<sequence>MRSRVLAAAAALALVVTAVTAEAAPRPTVEGGTVTVGTKTVGGKTVRIFRDQLGREVVLRGFNVSGTTKFNEHGKLPFGSVADAARSATAMRDQTGANAIRYLVGWDGVQPAPNTIDTAYLDRAVAQIREFTKRGVHVLLDFHQDLFSRDLFDKDSWYTGNGAPKWVIEAGKYPKEHCVACVTWGQNQWNNEAVRTAFRDFWLNRKLETPAGVVGMQDAFLDQAAATMRHLRNALPAKEFGLVLGLDPVNEPADGEGGISSADREGELIWPFYQRLRARMDTVGWQDKPLYAEPLVNWNLAIIGLRRGGFTTIGTMGPRYVFNAHFYDTLRLSIDPTKPGDGGYANQTNEIRTRAAELGTTSFLSEFGHRMSGWSAEKAPMILKSAYQGLDRGAGNDAWWARPTEAGPVMSATQWQWDIYNGKHHELMNGNPDKVQTKGDAWNDEDHSVVDTDAAGAVRFRVDQRVLDRMYPTAVAGDTLAFAYEDMAKDGFADSTAPSVRWLKVPAQYPALAKVTDNRQFGVLVWRGGAGGPTEIHLPRTFDPANSSVASNLGVHSGLSTSDPVIRVQNEDGSTAANKLVVTAQPGVHVALVVNARVPHADLVAAQRDLASWVAAVGIR</sequence>
<keyword evidence="1 3" id="KW-0378">Hydrolase</keyword>
<feature type="chain" id="PRO_5045651579" evidence="4">
    <location>
        <begin position="24"/>
        <end position="620"/>
    </location>
</feature>
<evidence type="ECO:0000313" key="7">
    <source>
        <dbReference type="Proteomes" id="UP001589693"/>
    </source>
</evidence>
<reference evidence="6 7" key="1">
    <citation type="submission" date="2024-09" db="EMBL/GenBank/DDBJ databases">
        <authorList>
            <person name="Sun Q."/>
            <person name="Mori K."/>
        </authorList>
    </citation>
    <scope>NUCLEOTIDE SEQUENCE [LARGE SCALE GENOMIC DNA]</scope>
    <source>
        <strain evidence="6 7">TBRC 7907</strain>
    </source>
</reference>
<accession>A0ABV5ZVT7</accession>
<dbReference type="InterPro" id="IPR052066">
    <property type="entry name" value="Glycosphingolipid_Hydrolases"/>
</dbReference>
<evidence type="ECO:0000256" key="1">
    <source>
        <dbReference type="ARBA" id="ARBA00022801"/>
    </source>
</evidence>
<dbReference type="Gene3D" id="3.20.20.80">
    <property type="entry name" value="Glycosidases"/>
    <property type="match status" value="1"/>
</dbReference>
<dbReference type="Pfam" id="PF00150">
    <property type="entry name" value="Cellulase"/>
    <property type="match status" value="1"/>
</dbReference>
<keyword evidence="4" id="KW-0732">Signal</keyword>
<feature type="domain" description="Glycoside hydrolase family 5" evidence="5">
    <location>
        <begin position="73"/>
        <end position="158"/>
    </location>
</feature>
<dbReference type="PANTHER" id="PTHR31308">
    <property type="match status" value="1"/>
</dbReference>
<dbReference type="EMBL" id="JBHLZU010000010">
    <property type="protein sequence ID" value="MFB9905004.1"/>
    <property type="molecule type" value="Genomic_DNA"/>
</dbReference>
<name>A0ABV5ZVT7_9PSEU</name>
<dbReference type="Gene3D" id="2.60.40.1180">
    <property type="entry name" value="Golgi alpha-mannosidase II"/>
    <property type="match status" value="1"/>
</dbReference>
<comment type="caution">
    <text evidence="6">The sequence shown here is derived from an EMBL/GenBank/DDBJ whole genome shotgun (WGS) entry which is preliminary data.</text>
</comment>
<evidence type="ECO:0000256" key="3">
    <source>
        <dbReference type="RuleBase" id="RU361153"/>
    </source>
</evidence>
<proteinExistence type="inferred from homology"/>
<dbReference type="InterPro" id="IPR013780">
    <property type="entry name" value="Glyco_hydro_b"/>
</dbReference>
<dbReference type="InterPro" id="IPR017853">
    <property type="entry name" value="GH"/>
</dbReference>
<organism evidence="6 7">
    <name type="scientific">Allokutzneria oryzae</name>
    <dbReference type="NCBI Taxonomy" id="1378989"/>
    <lineage>
        <taxon>Bacteria</taxon>
        <taxon>Bacillati</taxon>
        <taxon>Actinomycetota</taxon>
        <taxon>Actinomycetes</taxon>
        <taxon>Pseudonocardiales</taxon>
        <taxon>Pseudonocardiaceae</taxon>
        <taxon>Allokutzneria</taxon>
    </lineage>
</organism>
<dbReference type="RefSeq" id="WP_377852243.1">
    <property type="nucleotide sequence ID" value="NZ_JBHLZU010000010.1"/>
</dbReference>
<evidence type="ECO:0000259" key="5">
    <source>
        <dbReference type="Pfam" id="PF00150"/>
    </source>
</evidence>
<gene>
    <name evidence="6" type="ORF">ACFFQA_13775</name>
</gene>
<dbReference type="Proteomes" id="UP001589693">
    <property type="component" value="Unassembled WGS sequence"/>
</dbReference>
<evidence type="ECO:0000313" key="6">
    <source>
        <dbReference type="EMBL" id="MFB9905004.1"/>
    </source>
</evidence>
<keyword evidence="2 3" id="KW-0326">Glycosidase</keyword>